<dbReference type="InterPro" id="IPR011009">
    <property type="entry name" value="Kinase-like_dom_sf"/>
</dbReference>
<dbReference type="SUPFAM" id="SSF56112">
    <property type="entry name" value="Protein kinase-like (PK-like)"/>
    <property type="match status" value="1"/>
</dbReference>
<gene>
    <name evidence="11" type="ORF">GOMPHAMPRED_003023</name>
</gene>
<dbReference type="GO" id="GO:0044773">
    <property type="term" value="P:mitotic DNA damage checkpoint signaling"/>
    <property type="evidence" value="ECO:0007669"/>
    <property type="project" value="TreeGrafter"/>
</dbReference>
<protein>
    <recommendedName>
        <fullName evidence="5">EKC/KEOPS complex subunit BUD32</fullName>
        <ecNumber evidence="3">2.7.11.1</ecNumber>
    </recommendedName>
    <alternativeName>
        <fullName evidence="6 7">Atypical Serine/threonine protein kinase BUD32</fullName>
    </alternativeName>
    <alternativeName>
        <fullName evidence="4">EKC/KEOPS complex subunit bud32</fullName>
    </alternativeName>
</protein>
<dbReference type="Pfam" id="PF00069">
    <property type="entry name" value="Pkinase"/>
    <property type="match status" value="1"/>
</dbReference>
<dbReference type="Proteomes" id="UP000664169">
    <property type="component" value="Unassembled WGS sequence"/>
</dbReference>
<name>A0A8H3I543_9LECA</name>
<dbReference type="PROSITE" id="PS00109">
    <property type="entry name" value="PROTEIN_KINASE_TYR"/>
    <property type="match status" value="1"/>
</dbReference>
<comment type="function">
    <text evidence="1">Component of the EKC/KEOPS complex that is required for the formation of a threonylcarbamoyl group on adenosine at position 37 (t(6)A37) in tRNAs that read codons beginning with adenine. The complex is probably involved in the transfer of the threonylcarbamoyl moiety of threonylcarbamoyl-AMP (TC-AMP) to the N6 group of A37. BUD32 has ATPase activity in the context of the EKC/KEOPS complex and likely plays a supporting role to the catalytic subunit KAE1. The EKC/KEOPS complex also promotes both telomere uncapping and telomere elongation. The complex is required for efficient recruitment of transcriptional coactivators.</text>
</comment>
<keyword evidence="12" id="KW-1185">Reference proteome</keyword>
<dbReference type="PROSITE" id="PS50011">
    <property type="entry name" value="PROTEIN_KINASE_DOM"/>
    <property type="match status" value="1"/>
</dbReference>
<dbReference type="PANTHER" id="PTHR44167">
    <property type="entry name" value="OVARIAN-SPECIFIC SERINE/THREONINE-PROTEIN KINASE LOK-RELATED"/>
    <property type="match status" value="1"/>
</dbReference>
<evidence type="ECO:0000313" key="12">
    <source>
        <dbReference type="Proteomes" id="UP000664169"/>
    </source>
</evidence>
<evidence type="ECO:0000256" key="2">
    <source>
        <dbReference type="ARBA" id="ARBA00011534"/>
    </source>
</evidence>
<evidence type="ECO:0000256" key="5">
    <source>
        <dbReference type="ARBA" id="ARBA00019973"/>
    </source>
</evidence>
<evidence type="ECO:0000256" key="7">
    <source>
        <dbReference type="ARBA" id="ARBA00033194"/>
    </source>
</evidence>
<dbReference type="GO" id="GO:0004674">
    <property type="term" value="F:protein serine/threonine kinase activity"/>
    <property type="evidence" value="ECO:0007669"/>
    <property type="project" value="UniProtKB-EC"/>
</dbReference>
<dbReference type="OrthoDB" id="1668230at2759"/>
<evidence type="ECO:0000256" key="4">
    <source>
        <dbReference type="ARBA" id="ARBA00013948"/>
    </source>
</evidence>
<dbReference type="EC" id="2.7.11.1" evidence="3"/>
<dbReference type="PANTHER" id="PTHR44167:SF24">
    <property type="entry name" value="SERINE_THREONINE-PROTEIN KINASE CHK2"/>
    <property type="match status" value="1"/>
</dbReference>
<dbReference type="GO" id="GO:0005737">
    <property type="term" value="C:cytoplasm"/>
    <property type="evidence" value="ECO:0007669"/>
    <property type="project" value="TreeGrafter"/>
</dbReference>
<evidence type="ECO:0000256" key="1">
    <source>
        <dbReference type="ARBA" id="ARBA00003747"/>
    </source>
</evidence>
<dbReference type="AlphaFoldDB" id="A0A8H3I543"/>
<comment type="caution">
    <text evidence="11">The sequence shown here is derived from an EMBL/GenBank/DDBJ whole genome shotgun (WGS) entry which is preliminary data.</text>
</comment>
<dbReference type="InterPro" id="IPR008266">
    <property type="entry name" value="Tyr_kinase_AS"/>
</dbReference>
<dbReference type="InterPro" id="IPR000719">
    <property type="entry name" value="Prot_kinase_dom"/>
</dbReference>
<comment type="catalytic activity">
    <reaction evidence="8">
        <text>L-threonyl-[protein] + ATP = O-phospho-L-threonyl-[protein] + ADP + H(+)</text>
        <dbReference type="Rhea" id="RHEA:46608"/>
        <dbReference type="Rhea" id="RHEA-COMP:11060"/>
        <dbReference type="Rhea" id="RHEA-COMP:11605"/>
        <dbReference type="ChEBI" id="CHEBI:15378"/>
        <dbReference type="ChEBI" id="CHEBI:30013"/>
        <dbReference type="ChEBI" id="CHEBI:30616"/>
        <dbReference type="ChEBI" id="CHEBI:61977"/>
        <dbReference type="ChEBI" id="CHEBI:456216"/>
        <dbReference type="EC" id="2.7.11.1"/>
    </reaction>
</comment>
<organism evidence="11 12">
    <name type="scientific">Gomphillus americanus</name>
    <dbReference type="NCBI Taxonomy" id="1940652"/>
    <lineage>
        <taxon>Eukaryota</taxon>
        <taxon>Fungi</taxon>
        <taxon>Dikarya</taxon>
        <taxon>Ascomycota</taxon>
        <taxon>Pezizomycotina</taxon>
        <taxon>Lecanoromycetes</taxon>
        <taxon>OSLEUM clade</taxon>
        <taxon>Ostropomycetidae</taxon>
        <taxon>Ostropales</taxon>
        <taxon>Graphidaceae</taxon>
        <taxon>Gomphilloideae</taxon>
        <taxon>Gomphillus</taxon>
    </lineage>
</organism>
<evidence type="ECO:0000256" key="9">
    <source>
        <dbReference type="ARBA" id="ARBA00048679"/>
    </source>
</evidence>
<evidence type="ECO:0000256" key="8">
    <source>
        <dbReference type="ARBA" id="ARBA00047899"/>
    </source>
</evidence>
<feature type="domain" description="Protein kinase" evidence="10">
    <location>
        <begin position="1"/>
        <end position="275"/>
    </location>
</feature>
<comment type="subunit">
    <text evidence="2">Component of the EKC/KEOPS complex composed of at least BUD32, CGI121, GON7, KAE1 and PCC1; the whole complex dimerizes.</text>
</comment>
<reference evidence="11" key="1">
    <citation type="submission" date="2021-03" db="EMBL/GenBank/DDBJ databases">
        <authorList>
            <person name="Tagirdzhanova G."/>
        </authorList>
    </citation>
    <scope>NUCLEOTIDE SEQUENCE</scope>
</reference>
<evidence type="ECO:0000256" key="6">
    <source>
        <dbReference type="ARBA" id="ARBA00030980"/>
    </source>
</evidence>
<evidence type="ECO:0000313" key="11">
    <source>
        <dbReference type="EMBL" id="CAF9905063.1"/>
    </source>
</evidence>
<accession>A0A8H3I543</accession>
<sequence length="275" mass="30448">MHCLPHSGSTSEFFSYGPGKVIKAPRRVWSGNPQHESLTAKNEKAIVIERKILERLGRHIRIIPYFGPLNGGLILAEAPHGSLQEYLEFSNNHAAAALSQTQRWAICEEISEAMVHIHKKGVVHSDLRPDNILVHAAAAAAANASDAPPPPPHIWLADFGGSTCASLGLDGGHLPDTPFFDPRSAWESTPATDIFSLGSIFYTILAGHWPFLDEPLDPKDQLAYEERVEQAFRDGRFPQDLDCEGNTIVMGCWQYKLETTEQILEAIKDLRNPKQ</sequence>
<dbReference type="GO" id="GO:0005524">
    <property type="term" value="F:ATP binding"/>
    <property type="evidence" value="ECO:0007669"/>
    <property type="project" value="InterPro"/>
</dbReference>
<dbReference type="GO" id="GO:0005634">
    <property type="term" value="C:nucleus"/>
    <property type="evidence" value="ECO:0007669"/>
    <property type="project" value="TreeGrafter"/>
</dbReference>
<proteinExistence type="predicted"/>
<comment type="catalytic activity">
    <reaction evidence="9">
        <text>L-seryl-[protein] + ATP = O-phospho-L-seryl-[protein] + ADP + H(+)</text>
        <dbReference type="Rhea" id="RHEA:17989"/>
        <dbReference type="Rhea" id="RHEA-COMP:9863"/>
        <dbReference type="Rhea" id="RHEA-COMP:11604"/>
        <dbReference type="ChEBI" id="CHEBI:15378"/>
        <dbReference type="ChEBI" id="CHEBI:29999"/>
        <dbReference type="ChEBI" id="CHEBI:30616"/>
        <dbReference type="ChEBI" id="CHEBI:83421"/>
        <dbReference type="ChEBI" id="CHEBI:456216"/>
        <dbReference type="EC" id="2.7.11.1"/>
    </reaction>
</comment>
<dbReference type="Gene3D" id="1.10.510.10">
    <property type="entry name" value="Transferase(Phosphotransferase) domain 1"/>
    <property type="match status" value="1"/>
</dbReference>
<evidence type="ECO:0000256" key="3">
    <source>
        <dbReference type="ARBA" id="ARBA00012513"/>
    </source>
</evidence>
<dbReference type="EMBL" id="CAJPDQ010000002">
    <property type="protein sequence ID" value="CAF9905063.1"/>
    <property type="molecule type" value="Genomic_DNA"/>
</dbReference>
<evidence type="ECO:0000259" key="10">
    <source>
        <dbReference type="PROSITE" id="PS50011"/>
    </source>
</evidence>